<proteinExistence type="predicted"/>
<organism evidence="2 3">
    <name type="scientific">Glomus cerebriforme</name>
    <dbReference type="NCBI Taxonomy" id="658196"/>
    <lineage>
        <taxon>Eukaryota</taxon>
        <taxon>Fungi</taxon>
        <taxon>Fungi incertae sedis</taxon>
        <taxon>Mucoromycota</taxon>
        <taxon>Glomeromycotina</taxon>
        <taxon>Glomeromycetes</taxon>
        <taxon>Glomerales</taxon>
        <taxon>Glomeraceae</taxon>
        <taxon>Glomus</taxon>
    </lineage>
</organism>
<dbReference type="EMBL" id="QKYT01000034">
    <property type="protein sequence ID" value="RIA97134.1"/>
    <property type="molecule type" value="Genomic_DNA"/>
</dbReference>
<protein>
    <submittedName>
        <fullName evidence="2">Uncharacterized protein</fullName>
    </submittedName>
</protein>
<sequence length="218" mass="25276">MNQTDTAGNFQHSPLPTDTNDNVVSSQQISIQQYVDLDYAQPMSSSPIHPSLPQTNSFAISPQPTSSNAVSTPNQYDPISIQLLQQTLQTPIPTTNSFSNQNQLNQPVHINKFFYQPPNDPFNYHVECEKISLQLLNMSTQSKEYEYSFYYQQQYNKQIYKISCEIVCPSLINDCLNKYYYGVEIKQNMKQEQLAFTLYQKENLKFHLTLYLNHHLLN</sequence>
<reference evidence="2 3" key="1">
    <citation type="submission" date="2018-06" db="EMBL/GenBank/DDBJ databases">
        <title>Comparative genomics reveals the genomic features of Rhizophagus irregularis, R. cerebriforme, R. diaphanum and Gigaspora rosea, and their symbiotic lifestyle signature.</title>
        <authorList>
            <person name="Morin E."/>
            <person name="San Clemente H."/>
            <person name="Chen E.C.H."/>
            <person name="De La Providencia I."/>
            <person name="Hainaut M."/>
            <person name="Kuo A."/>
            <person name="Kohler A."/>
            <person name="Murat C."/>
            <person name="Tang N."/>
            <person name="Roy S."/>
            <person name="Loubradou J."/>
            <person name="Henrissat B."/>
            <person name="Grigoriev I.V."/>
            <person name="Corradi N."/>
            <person name="Roux C."/>
            <person name="Martin F.M."/>
        </authorList>
    </citation>
    <scope>NUCLEOTIDE SEQUENCE [LARGE SCALE GENOMIC DNA]</scope>
    <source>
        <strain evidence="2 3">DAOM 227022</strain>
    </source>
</reference>
<feature type="region of interest" description="Disordered" evidence="1">
    <location>
        <begin position="1"/>
        <end position="21"/>
    </location>
</feature>
<feature type="region of interest" description="Disordered" evidence="1">
    <location>
        <begin position="48"/>
        <end position="72"/>
    </location>
</feature>
<evidence type="ECO:0000256" key="1">
    <source>
        <dbReference type="SAM" id="MobiDB-lite"/>
    </source>
</evidence>
<gene>
    <name evidence="2" type="ORF">C1645_814523</name>
</gene>
<evidence type="ECO:0000313" key="3">
    <source>
        <dbReference type="Proteomes" id="UP000265703"/>
    </source>
</evidence>
<evidence type="ECO:0000313" key="2">
    <source>
        <dbReference type="EMBL" id="RIA97134.1"/>
    </source>
</evidence>
<keyword evidence="3" id="KW-1185">Reference proteome</keyword>
<name>A0A397TQI8_9GLOM</name>
<comment type="caution">
    <text evidence="2">The sequence shown here is derived from an EMBL/GenBank/DDBJ whole genome shotgun (WGS) entry which is preliminary data.</text>
</comment>
<dbReference type="Proteomes" id="UP000265703">
    <property type="component" value="Unassembled WGS sequence"/>
</dbReference>
<dbReference type="AlphaFoldDB" id="A0A397TQI8"/>
<accession>A0A397TQI8</accession>